<keyword evidence="4 7" id="KW-0812">Transmembrane</keyword>
<evidence type="ECO:0000256" key="1">
    <source>
        <dbReference type="ARBA" id="ARBA00004141"/>
    </source>
</evidence>
<reference evidence="10" key="2">
    <citation type="submission" date="2012-11" db="EMBL/GenBank/DDBJ databases">
        <authorList>
            <person name="Kuo A."/>
            <person name="Curtis B.A."/>
            <person name="Tanifuji G."/>
            <person name="Burki F."/>
            <person name="Gruber A."/>
            <person name="Irimia M."/>
            <person name="Maruyama S."/>
            <person name="Arias M.C."/>
            <person name="Ball S.G."/>
            <person name="Gile G.H."/>
            <person name="Hirakawa Y."/>
            <person name="Hopkins J.F."/>
            <person name="Rensing S.A."/>
            <person name="Schmutz J."/>
            <person name="Symeonidi A."/>
            <person name="Elias M."/>
            <person name="Eveleigh R.J."/>
            <person name="Herman E.K."/>
            <person name="Klute M.J."/>
            <person name="Nakayama T."/>
            <person name="Obornik M."/>
            <person name="Reyes-Prieto A."/>
            <person name="Armbrust E.V."/>
            <person name="Aves S.J."/>
            <person name="Beiko R.G."/>
            <person name="Coutinho P."/>
            <person name="Dacks J.B."/>
            <person name="Durnford D.G."/>
            <person name="Fast N.M."/>
            <person name="Green B.R."/>
            <person name="Grisdale C."/>
            <person name="Hempe F."/>
            <person name="Henrissat B."/>
            <person name="Hoppner M.P."/>
            <person name="Ishida K.-I."/>
            <person name="Kim E."/>
            <person name="Koreny L."/>
            <person name="Kroth P.G."/>
            <person name="Liu Y."/>
            <person name="Malik S.-B."/>
            <person name="Maier U.G."/>
            <person name="McRose D."/>
            <person name="Mock T."/>
            <person name="Neilson J.A."/>
            <person name="Onodera N.T."/>
            <person name="Poole A.M."/>
            <person name="Pritham E.J."/>
            <person name="Richards T.A."/>
            <person name="Rocap G."/>
            <person name="Roy S.W."/>
            <person name="Sarai C."/>
            <person name="Schaack S."/>
            <person name="Shirato S."/>
            <person name="Slamovits C.H."/>
            <person name="Spencer D.F."/>
            <person name="Suzuki S."/>
            <person name="Worden A.Z."/>
            <person name="Zauner S."/>
            <person name="Barry K."/>
            <person name="Bell C."/>
            <person name="Bharti A.K."/>
            <person name="Crow J.A."/>
            <person name="Grimwood J."/>
            <person name="Kramer R."/>
            <person name="Lindquist E."/>
            <person name="Lucas S."/>
            <person name="Salamov A."/>
            <person name="McFadden G.I."/>
            <person name="Lane C.E."/>
            <person name="Keeling P.J."/>
            <person name="Gray M.W."/>
            <person name="Grigoriev I.V."/>
            <person name="Archibald J.M."/>
        </authorList>
    </citation>
    <scope>NUCLEOTIDE SEQUENCE</scope>
    <source>
        <strain evidence="10">CCMP2712</strain>
    </source>
</reference>
<evidence type="ECO:0000256" key="4">
    <source>
        <dbReference type="ARBA" id="ARBA00022692"/>
    </source>
</evidence>
<keyword evidence="6 7" id="KW-0472">Membrane</keyword>
<evidence type="ECO:0000313" key="9">
    <source>
        <dbReference type="EnsemblProtists" id="EKX38375"/>
    </source>
</evidence>
<protein>
    <recommendedName>
        <fullName evidence="7">Phosphate transporter</fullName>
    </recommendedName>
</protein>
<dbReference type="InterPro" id="IPR001204">
    <property type="entry name" value="Phos_transporter"/>
</dbReference>
<sequence>MTTISTRSLTTARGFLPYLVLFLSVSACAATMVDSPEIGIPYLYKGLITWAFFWAFLDAFTIGANDIANAFANAVGAKTISFRTAVLIACVCELVGVIALGSTVTDAVRNKMVKVDWFKHDPYILSLGMSCVNLGSGGWVFVATTLSMPVSTTHSVVGAILGIGVASWGASGVNWGYDGGFGGIVASWFISPVLSGVLSAIFYLSTKFLVLKHPDDVAVKRGIALLPVYFFFAFGVVAGFMVMKGIPALKNTPYEITVPVTFGIAIFFGIVGYIFCVPWTRRAIVDNENLPWYTLFYIFAIPVGSRGYNEENNVQDQNKVDLVETGNFNQNMPQPSMYFNQAPMMPGQAPMMVQGSYFGKDEIEDKPQSDGITTTVLKTLFPGFYMDVGGLKEEDAAMHAKAFQAYSKTEEMFKILQLTTCCFFSIAHGANDVANAIAPFATVWMVYSTGTVSSKAEVPIWLLVYGGLAIDLGLLSMGYYIMDALGNRLTLQSPSRGFCIELGAMFTVMTFSRLGVPVSTTHCISGATTAVGLCNGDVGAVNWKLIGIIFGGWILTCPCAGIVTGLLYWAVAAAPSPVAGNGFFTGYHG</sequence>
<feature type="transmembrane region" description="Helical" evidence="7">
    <location>
        <begin position="460"/>
        <end position="482"/>
    </location>
</feature>
<dbReference type="PROSITE" id="PS51257">
    <property type="entry name" value="PROKAR_LIPOPROTEIN"/>
    <property type="match status" value="1"/>
</dbReference>
<dbReference type="GO" id="GO:0005315">
    <property type="term" value="F:phosphate transmembrane transporter activity"/>
    <property type="evidence" value="ECO:0007669"/>
    <property type="project" value="InterPro"/>
</dbReference>
<evidence type="ECO:0000256" key="7">
    <source>
        <dbReference type="RuleBase" id="RU363058"/>
    </source>
</evidence>
<feature type="transmembrane region" description="Helical" evidence="7">
    <location>
        <begin position="156"/>
        <end position="177"/>
    </location>
</feature>
<dbReference type="KEGG" id="gtt:GUITHDRAFT_115516"/>
<keyword evidence="5 7" id="KW-1133">Transmembrane helix</keyword>
<dbReference type="EMBL" id="JH993049">
    <property type="protein sequence ID" value="EKX38375.1"/>
    <property type="molecule type" value="Genomic_DNA"/>
</dbReference>
<feature type="transmembrane region" description="Helical" evidence="7">
    <location>
        <begin position="15"/>
        <end position="35"/>
    </location>
</feature>
<keyword evidence="3 7" id="KW-0592">Phosphate transport</keyword>
<feature type="transmembrane region" description="Helical" evidence="7">
    <location>
        <begin position="123"/>
        <end position="144"/>
    </location>
</feature>
<dbReference type="RefSeq" id="XP_005825355.1">
    <property type="nucleotide sequence ID" value="XM_005825298.1"/>
</dbReference>
<organism evidence="8">
    <name type="scientific">Guillardia theta (strain CCMP2712)</name>
    <name type="common">Cryptophyte</name>
    <dbReference type="NCBI Taxonomy" id="905079"/>
    <lineage>
        <taxon>Eukaryota</taxon>
        <taxon>Cryptophyceae</taxon>
        <taxon>Pyrenomonadales</taxon>
        <taxon>Geminigeraceae</taxon>
        <taxon>Guillardia</taxon>
    </lineage>
</organism>
<dbReference type="PANTHER" id="PTHR11101:SF80">
    <property type="entry name" value="PHOSPHATE TRANSPORTER"/>
    <property type="match status" value="1"/>
</dbReference>
<evidence type="ECO:0000256" key="2">
    <source>
        <dbReference type="ARBA" id="ARBA00022448"/>
    </source>
</evidence>
<feature type="transmembrane region" description="Helical" evidence="7">
    <location>
        <begin position="189"/>
        <end position="211"/>
    </location>
</feature>
<dbReference type="eggNOG" id="KOG2493">
    <property type="taxonomic scope" value="Eukaryota"/>
</dbReference>
<evidence type="ECO:0000256" key="6">
    <source>
        <dbReference type="ARBA" id="ARBA00023136"/>
    </source>
</evidence>
<reference evidence="8 10" key="1">
    <citation type="journal article" date="2012" name="Nature">
        <title>Algal genomes reveal evolutionary mosaicism and the fate of nucleomorphs.</title>
        <authorList>
            <consortium name="DOE Joint Genome Institute"/>
            <person name="Curtis B.A."/>
            <person name="Tanifuji G."/>
            <person name="Burki F."/>
            <person name="Gruber A."/>
            <person name="Irimia M."/>
            <person name="Maruyama S."/>
            <person name="Arias M.C."/>
            <person name="Ball S.G."/>
            <person name="Gile G.H."/>
            <person name="Hirakawa Y."/>
            <person name="Hopkins J.F."/>
            <person name="Kuo A."/>
            <person name="Rensing S.A."/>
            <person name="Schmutz J."/>
            <person name="Symeonidi A."/>
            <person name="Elias M."/>
            <person name="Eveleigh R.J."/>
            <person name="Herman E.K."/>
            <person name="Klute M.J."/>
            <person name="Nakayama T."/>
            <person name="Obornik M."/>
            <person name="Reyes-Prieto A."/>
            <person name="Armbrust E.V."/>
            <person name="Aves S.J."/>
            <person name="Beiko R.G."/>
            <person name="Coutinho P."/>
            <person name="Dacks J.B."/>
            <person name="Durnford D.G."/>
            <person name="Fast N.M."/>
            <person name="Green B.R."/>
            <person name="Grisdale C.J."/>
            <person name="Hempel F."/>
            <person name="Henrissat B."/>
            <person name="Hoppner M.P."/>
            <person name="Ishida K."/>
            <person name="Kim E."/>
            <person name="Koreny L."/>
            <person name="Kroth P.G."/>
            <person name="Liu Y."/>
            <person name="Malik S.B."/>
            <person name="Maier U.G."/>
            <person name="McRose D."/>
            <person name="Mock T."/>
            <person name="Neilson J.A."/>
            <person name="Onodera N.T."/>
            <person name="Poole A.M."/>
            <person name="Pritham E.J."/>
            <person name="Richards T.A."/>
            <person name="Rocap G."/>
            <person name="Roy S.W."/>
            <person name="Sarai C."/>
            <person name="Schaack S."/>
            <person name="Shirato S."/>
            <person name="Slamovits C.H."/>
            <person name="Spencer D.F."/>
            <person name="Suzuki S."/>
            <person name="Worden A.Z."/>
            <person name="Zauner S."/>
            <person name="Barry K."/>
            <person name="Bell C."/>
            <person name="Bharti A.K."/>
            <person name="Crow J.A."/>
            <person name="Grimwood J."/>
            <person name="Kramer R."/>
            <person name="Lindquist E."/>
            <person name="Lucas S."/>
            <person name="Salamov A."/>
            <person name="McFadden G.I."/>
            <person name="Lane C.E."/>
            <person name="Keeling P.J."/>
            <person name="Gray M.W."/>
            <person name="Grigoriev I.V."/>
            <person name="Archibald J.M."/>
        </authorList>
    </citation>
    <scope>NUCLEOTIDE SEQUENCE</scope>
    <source>
        <strain evidence="8 10">CCMP2712</strain>
    </source>
</reference>
<dbReference type="AlphaFoldDB" id="L1IRC3"/>
<proteinExistence type="inferred from homology"/>
<dbReference type="STRING" id="905079.L1IRC3"/>
<evidence type="ECO:0000256" key="5">
    <source>
        <dbReference type="ARBA" id="ARBA00022989"/>
    </source>
</evidence>
<dbReference type="PANTHER" id="PTHR11101">
    <property type="entry name" value="PHOSPHATE TRANSPORTER"/>
    <property type="match status" value="1"/>
</dbReference>
<comment type="similarity">
    <text evidence="7">Belongs to the inorganic phosphate transporter (PiT) (TC 2.A.20) family.</text>
</comment>
<dbReference type="GO" id="GO:0035435">
    <property type="term" value="P:phosphate ion transmembrane transport"/>
    <property type="evidence" value="ECO:0007669"/>
    <property type="project" value="TreeGrafter"/>
</dbReference>
<feature type="transmembrane region" description="Helical" evidence="7">
    <location>
        <begin position="256"/>
        <end position="276"/>
    </location>
</feature>
<keyword evidence="2 7" id="KW-0813">Transport</keyword>
<comment type="subcellular location">
    <subcellularLocation>
        <location evidence="1 7">Membrane</location>
        <topology evidence="1 7">Multi-pass membrane protein</topology>
    </subcellularLocation>
</comment>
<feature type="transmembrane region" description="Helical" evidence="7">
    <location>
        <begin position="545"/>
        <end position="571"/>
    </location>
</feature>
<dbReference type="GeneID" id="17295095"/>
<name>L1IRC3_GUITC</name>
<dbReference type="GO" id="GO:0016020">
    <property type="term" value="C:membrane"/>
    <property type="evidence" value="ECO:0007669"/>
    <property type="project" value="UniProtKB-SubCell"/>
</dbReference>
<evidence type="ECO:0000256" key="3">
    <source>
        <dbReference type="ARBA" id="ARBA00022592"/>
    </source>
</evidence>
<evidence type="ECO:0000313" key="8">
    <source>
        <dbReference type="EMBL" id="EKX38375.1"/>
    </source>
</evidence>
<dbReference type="EnsemblProtists" id="EKX38375">
    <property type="protein sequence ID" value="EKX38375"/>
    <property type="gene ID" value="GUITHDRAFT_115516"/>
</dbReference>
<dbReference type="PaxDb" id="55529-EKX38375"/>
<evidence type="ECO:0000313" key="10">
    <source>
        <dbReference type="Proteomes" id="UP000011087"/>
    </source>
</evidence>
<dbReference type="HOGENOM" id="CLU_015355_3_0_1"/>
<feature type="transmembrane region" description="Helical" evidence="7">
    <location>
        <begin position="80"/>
        <end position="103"/>
    </location>
</feature>
<accession>L1IRC3</accession>
<feature type="transmembrane region" description="Helical" evidence="7">
    <location>
        <begin position="223"/>
        <end position="244"/>
    </location>
</feature>
<dbReference type="OrthoDB" id="260807at2759"/>
<comment type="function">
    <text evidence="7">Sodium-phosphate symporter.</text>
</comment>
<keyword evidence="10" id="KW-1185">Reference proteome</keyword>
<dbReference type="Pfam" id="PF01384">
    <property type="entry name" value="PHO4"/>
    <property type="match status" value="1"/>
</dbReference>
<dbReference type="Proteomes" id="UP000011087">
    <property type="component" value="Unassembled WGS sequence"/>
</dbReference>
<feature type="transmembrane region" description="Helical" evidence="7">
    <location>
        <begin position="47"/>
        <end position="68"/>
    </location>
</feature>
<dbReference type="OMA" id="AWKTGNA"/>
<gene>
    <name evidence="8" type="ORF">GUITHDRAFT_115516</name>
</gene>
<reference evidence="9" key="3">
    <citation type="submission" date="2016-03" db="UniProtKB">
        <authorList>
            <consortium name="EnsemblProtists"/>
        </authorList>
    </citation>
    <scope>IDENTIFICATION</scope>
</reference>